<dbReference type="Gene3D" id="3.40.50.2300">
    <property type="match status" value="1"/>
</dbReference>
<name>A0A9X7YNY4_9GAMM</name>
<dbReference type="InterPro" id="IPR001789">
    <property type="entry name" value="Sig_transdc_resp-reg_receiver"/>
</dbReference>
<dbReference type="Gene3D" id="6.10.250.690">
    <property type="match status" value="1"/>
</dbReference>
<keyword evidence="3 8" id="KW-0597">Phosphoprotein</keyword>
<dbReference type="SUPFAM" id="SSF52172">
    <property type="entry name" value="CheY-like"/>
    <property type="match status" value="1"/>
</dbReference>
<dbReference type="PROSITE" id="PS51755">
    <property type="entry name" value="OMPR_PHOB"/>
    <property type="match status" value="1"/>
</dbReference>
<dbReference type="GO" id="GO:0005829">
    <property type="term" value="C:cytosol"/>
    <property type="evidence" value="ECO:0007669"/>
    <property type="project" value="TreeGrafter"/>
</dbReference>
<dbReference type="KEGG" id="vcw:GJQ55_09385"/>
<keyword evidence="2" id="KW-0963">Cytoplasm</keyword>
<dbReference type="InterPro" id="IPR036388">
    <property type="entry name" value="WH-like_DNA-bd_sf"/>
</dbReference>
<evidence type="ECO:0000259" key="10">
    <source>
        <dbReference type="PROSITE" id="PS50110"/>
    </source>
</evidence>
<dbReference type="EMBL" id="CP046056">
    <property type="protein sequence ID" value="QQD24658.1"/>
    <property type="molecule type" value="Genomic_DNA"/>
</dbReference>
<keyword evidence="6 9" id="KW-0238">DNA-binding</keyword>
<evidence type="ECO:0000256" key="2">
    <source>
        <dbReference type="ARBA" id="ARBA00022490"/>
    </source>
</evidence>
<comment type="subcellular location">
    <subcellularLocation>
        <location evidence="1">Cytoplasm</location>
    </subcellularLocation>
</comment>
<evidence type="ECO:0000259" key="11">
    <source>
        <dbReference type="PROSITE" id="PS51755"/>
    </source>
</evidence>
<keyword evidence="7" id="KW-0804">Transcription</keyword>
<dbReference type="InterPro" id="IPR039420">
    <property type="entry name" value="WalR-like"/>
</dbReference>
<dbReference type="GO" id="GO:0032993">
    <property type="term" value="C:protein-DNA complex"/>
    <property type="evidence" value="ECO:0007669"/>
    <property type="project" value="TreeGrafter"/>
</dbReference>
<gene>
    <name evidence="12" type="ORF">GJQ55_09385</name>
</gene>
<dbReference type="PANTHER" id="PTHR48111">
    <property type="entry name" value="REGULATOR OF RPOS"/>
    <property type="match status" value="1"/>
</dbReference>
<dbReference type="CDD" id="cd00383">
    <property type="entry name" value="trans_reg_C"/>
    <property type="match status" value="1"/>
</dbReference>
<dbReference type="FunFam" id="3.40.50.2300:FF:000001">
    <property type="entry name" value="DNA-binding response regulator PhoB"/>
    <property type="match status" value="1"/>
</dbReference>
<evidence type="ECO:0000256" key="5">
    <source>
        <dbReference type="ARBA" id="ARBA00023015"/>
    </source>
</evidence>
<dbReference type="GO" id="GO:0000976">
    <property type="term" value="F:transcription cis-regulatory region binding"/>
    <property type="evidence" value="ECO:0007669"/>
    <property type="project" value="TreeGrafter"/>
</dbReference>
<keyword evidence="5" id="KW-0805">Transcription regulation</keyword>
<protein>
    <submittedName>
        <fullName evidence="12">Response regulator</fullName>
    </submittedName>
</protein>
<evidence type="ECO:0000313" key="12">
    <source>
        <dbReference type="EMBL" id="QQD24658.1"/>
    </source>
</evidence>
<organism evidence="12 13">
    <name type="scientific">Venatoribacter cucullus</name>
    <dbReference type="NCBI Taxonomy" id="2661630"/>
    <lineage>
        <taxon>Bacteria</taxon>
        <taxon>Pseudomonadati</taxon>
        <taxon>Pseudomonadota</taxon>
        <taxon>Gammaproteobacteria</taxon>
        <taxon>Oceanospirillales</taxon>
        <taxon>Oceanospirillaceae</taxon>
        <taxon>Venatoribacter</taxon>
    </lineage>
</organism>
<evidence type="ECO:0000256" key="1">
    <source>
        <dbReference type="ARBA" id="ARBA00004496"/>
    </source>
</evidence>
<evidence type="ECO:0000256" key="9">
    <source>
        <dbReference type="PROSITE-ProRule" id="PRU01091"/>
    </source>
</evidence>
<dbReference type="PANTHER" id="PTHR48111:SF47">
    <property type="entry name" value="TRANSCRIPTIONAL REGULATORY PROTEIN RSTA"/>
    <property type="match status" value="1"/>
</dbReference>
<dbReference type="AlphaFoldDB" id="A0A9X7YNY4"/>
<evidence type="ECO:0000313" key="13">
    <source>
        <dbReference type="Proteomes" id="UP000596074"/>
    </source>
</evidence>
<feature type="domain" description="OmpR/PhoB-type" evidence="11">
    <location>
        <begin position="145"/>
        <end position="244"/>
    </location>
</feature>
<proteinExistence type="predicted"/>
<dbReference type="FunFam" id="1.10.10.10:FF:000099">
    <property type="entry name" value="Two-component system response regulator TorR"/>
    <property type="match status" value="1"/>
</dbReference>
<dbReference type="RefSeq" id="WP_228344718.1">
    <property type="nucleotide sequence ID" value="NZ_CP046056.1"/>
</dbReference>
<feature type="domain" description="Response regulatory" evidence="10">
    <location>
        <begin position="15"/>
        <end position="128"/>
    </location>
</feature>
<dbReference type="Pfam" id="PF00486">
    <property type="entry name" value="Trans_reg_C"/>
    <property type="match status" value="1"/>
</dbReference>
<evidence type="ECO:0000256" key="8">
    <source>
        <dbReference type="PROSITE-ProRule" id="PRU00169"/>
    </source>
</evidence>
<accession>A0A9X7YNY4</accession>
<feature type="modified residue" description="4-aspartylphosphate" evidence="8">
    <location>
        <position position="64"/>
    </location>
</feature>
<dbReference type="SUPFAM" id="SSF46894">
    <property type="entry name" value="C-terminal effector domain of the bipartite response regulators"/>
    <property type="match status" value="1"/>
</dbReference>
<dbReference type="InterPro" id="IPR001867">
    <property type="entry name" value="OmpR/PhoB-type_DNA-bd"/>
</dbReference>
<dbReference type="SMART" id="SM00862">
    <property type="entry name" value="Trans_reg_C"/>
    <property type="match status" value="1"/>
</dbReference>
<evidence type="ECO:0000256" key="3">
    <source>
        <dbReference type="ARBA" id="ARBA00022553"/>
    </source>
</evidence>
<feature type="DNA-binding region" description="OmpR/PhoB-type" evidence="9">
    <location>
        <begin position="145"/>
        <end position="244"/>
    </location>
</feature>
<dbReference type="PROSITE" id="PS50110">
    <property type="entry name" value="RESPONSE_REGULATORY"/>
    <property type="match status" value="1"/>
</dbReference>
<evidence type="ECO:0000256" key="6">
    <source>
        <dbReference type="ARBA" id="ARBA00023125"/>
    </source>
</evidence>
<sequence length="246" mass="27849">MLKHEIGHGQDENWRILIVEDDERLATLTKDYLESNGLTVAVEGDGGRAIERIKTEQPDLVVLDLMLPGEDGLAVCRIVRPYYKGPILMLTARTEDLDQVLGLEMGADDYVAKPVRPRVLLARIRALLRRVKETPEENAAEPSSENRLTFGNLVVDNAMREAWLDGQSIDLTSAEFDLLWLLSSSAGRVLTREEIFHQLRGIEYDGQDRSIDVRVSRIRPKVGDDPMNPKRIKTVRSKGYLFVKEI</sequence>
<evidence type="ECO:0000256" key="7">
    <source>
        <dbReference type="ARBA" id="ARBA00023163"/>
    </source>
</evidence>
<keyword evidence="13" id="KW-1185">Reference proteome</keyword>
<dbReference type="Gene3D" id="1.10.10.10">
    <property type="entry name" value="Winged helix-like DNA-binding domain superfamily/Winged helix DNA-binding domain"/>
    <property type="match status" value="1"/>
</dbReference>
<dbReference type="InterPro" id="IPR011006">
    <property type="entry name" value="CheY-like_superfamily"/>
</dbReference>
<dbReference type="InterPro" id="IPR016032">
    <property type="entry name" value="Sig_transdc_resp-reg_C-effctor"/>
</dbReference>
<reference evidence="12 13" key="1">
    <citation type="submission" date="2019-11" db="EMBL/GenBank/DDBJ databases">
        <title>Venatorbacter sp. nov. a predator of Campylobacter and other Gram-negative bacteria.</title>
        <authorList>
            <person name="Saeedi A."/>
            <person name="Cummings N.J."/>
            <person name="Connerton I.F."/>
            <person name="Connerton P.L."/>
        </authorList>
    </citation>
    <scope>NUCLEOTIDE SEQUENCE [LARGE SCALE GENOMIC DNA]</scope>
    <source>
        <strain evidence="12">XL5</strain>
    </source>
</reference>
<dbReference type="GO" id="GO:0006355">
    <property type="term" value="P:regulation of DNA-templated transcription"/>
    <property type="evidence" value="ECO:0007669"/>
    <property type="project" value="InterPro"/>
</dbReference>
<dbReference type="GO" id="GO:0000156">
    <property type="term" value="F:phosphorelay response regulator activity"/>
    <property type="evidence" value="ECO:0007669"/>
    <property type="project" value="TreeGrafter"/>
</dbReference>
<dbReference type="Proteomes" id="UP000596074">
    <property type="component" value="Chromosome"/>
</dbReference>
<dbReference type="SMART" id="SM00448">
    <property type="entry name" value="REC"/>
    <property type="match status" value="1"/>
</dbReference>
<evidence type="ECO:0000256" key="4">
    <source>
        <dbReference type="ARBA" id="ARBA00023012"/>
    </source>
</evidence>
<keyword evidence="4" id="KW-0902">Two-component regulatory system</keyword>
<dbReference type="Pfam" id="PF00072">
    <property type="entry name" value="Response_reg"/>
    <property type="match status" value="1"/>
</dbReference>